<evidence type="ECO:0000256" key="1">
    <source>
        <dbReference type="ARBA" id="ARBA00009865"/>
    </source>
</evidence>
<dbReference type="HOGENOM" id="CLU_009397_4_0_10"/>
<dbReference type="PATRIC" id="fig|1203610.3.peg.558"/>
<keyword evidence="3 8" id="KW-0378">Hydrolase</keyword>
<evidence type="ECO:0008006" key="12">
    <source>
        <dbReference type="Google" id="ProtNLM"/>
    </source>
</evidence>
<keyword evidence="11" id="KW-1185">Reference proteome</keyword>
<keyword evidence="5 8" id="KW-0326">Glycosidase</keyword>
<evidence type="ECO:0000313" key="11">
    <source>
        <dbReference type="Proteomes" id="UP000033035"/>
    </source>
</evidence>
<dbReference type="STRING" id="1203610.HMPREF1536_00540"/>
<dbReference type="CDD" id="cd08991">
    <property type="entry name" value="GH43_HoAraf43-like"/>
    <property type="match status" value="1"/>
</dbReference>
<dbReference type="AlphaFoldDB" id="A0A0F5JPD7"/>
<dbReference type="Gene3D" id="2.115.10.20">
    <property type="entry name" value="Glycosyl hydrolase domain, family 43"/>
    <property type="match status" value="1"/>
</dbReference>
<accession>A0A0F5JPD7</accession>
<dbReference type="EMBL" id="AQHW01000003">
    <property type="protein sequence ID" value="KKB59559.1"/>
    <property type="molecule type" value="Genomic_DNA"/>
</dbReference>
<feature type="active site" description="Proton acceptor" evidence="6">
    <location>
        <position position="41"/>
    </location>
</feature>
<gene>
    <name evidence="10" type="ORF">HMPREF1536_00540</name>
</gene>
<evidence type="ECO:0000256" key="7">
    <source>
        <dbReference type="PIRSR" id="PIRSR606710-2"/>
    </source>
</evidence>
<proteinExistence type="inferred from homology"/>
<evidence type="ECO:0000256" key="9">
    <source>
        <dbReference type="SAM" id="SignalP"/>
    </source>
</evidence>
<keyword evidence="4" id="KW-0119">Carbohydrate metabolism</keyword>
<sequence>MKKSFVYIGILVLSALVGCSSNKAKEKENVEIAAETVPLGDPFILLHNGVYYAYGTHSDQGIEVYTSDDLNTWKLAGLALNKEDSWADKWFWAPEIYKVNDTFYMYYSADEHICVATSNSPLGPFRQEEQKPMIATEKSIDNSLFIDDDGTPYLFYVPFNDGNNIWVARLEEDLITIKEGTSHPCIHVSQEWETVWPRVNEGPYVLKRNGLYYMTYSANSYESPLYGVGCATATDIMGEWTKYDENPLLQSPGELVGVGHSAMFTDKEGNLRIVYHAHKDKENIHPRAMHIGNVSFEKVDGIDRMRISKEYITPKLAK</sequence>
<keyword evidence="2" id="KW-0858">Xylan degradation</keyword>
<feature type="signal peptide" evidence="9">
    <location>
        <begin position="1"/>
        <end position="24"/>
    </location>
</feature>
<feature type="active site" description="Proton donor" evidence="6">
    <location>
        <position position="201"/>
    </location>
</feature>
<keyword evidence="9" id="KW-0732">Signal</keyword>
<evidence type="ECO:0000313" key="10">
    <source>
        <dbReference type="EMBL" id="KKB59559.1"/>
    </source>
</evidence>
<comment type="similarity">
    <text evidence="1 8">Belongs to the glycosyl hydrolase 43 family.</text>
</comment>
<dbReference type="PANTHER" id="PTHR43772:SF2">
    <property type="entry name" value="PUTATIVE (AFU_ORTHOLOGUE AFUA_2G04480)-RELATED"/>
    <property type="match status" value="1"/>
</dbReference>
<dbReference type="GO" id="GO:0004553">
    <property type="term" value="F:hydrolase activity, hydrolyzing O-glycosyl compounds"/>
    <property type="evidence" value="ECO:0007669"/>
    <property type="project" value="InterPro"/>
</dbReference>
<dbReference type="Pfam" id="PF04616">
    <property type="entry name" value="Glyco_hydro_43"/>
    <property type="match status" value="1"/>
</dbReference>
<keyword evidence="2" id="KW-0624">Polysaccharide degradation</keyword>
<dbReference type="Proteomes" id="UP000033035">
    <property type="component" value="Unassembled WGS sequence"/>
</dbReference>
<dbReference type="PROSITE" id="PS51257">
    <property type="entry name" value="PROKAR_LIPOPROTEIN"/>
    <property type="match status" value="1"/>
</dbReference>
<evidence type="ECO:0000256" key="3">
    <source>
        <dbReference type="ARBA" id="ARBA00022801"/>
    </source>
</evidence>
<dbReference type="RefSeq" id="WP_028727834.1">
    <property type="nucleotide sequence ID" value="NZ_AUAE01000019.1"/>
</dbReference>
<organism evidence="10 11">
    <name type="scientific">Parabacteroides gordonii MS-1 = DSM 23371</name>
    <dbReference type="NCBI Taxonomy" id="1203610"/>
    <lineage>
        <taxon>Bacteria</taxon>
        <taxon>Pseudomonadati</taxon>
        <taxon>Bacteroidota</taxon>
        <taxon>Bacteroidia</taxon>
        <taxon>Bacteroidales</taxon>
        <taxon>Tannerellaceae</taxon>
        <taxon>Parabacteroides</taxon>
    </lineage>
</organism>
<comment type="caution">
    <text evidence="10">The sequence shown here is derived from an EMBL/GenBank/DDBJ whole genome shotgun (WGS) entry which is preliminary data.</text>
</comment>
<dbReference type="SUPFAM" id="SSF75005">
    <property type="entry name" value="Arabinanase/levansucrase/invertase"/>
    <property type="match status" value="1"/>
</dbReference>
<name>A0A0F5JPD7_9BACT</name>
<dbReference type="PANTHER" id="PTHR43772">
    <property type="entry name" value="ENDO-1,4-BETA-XYLANASE"/>
    <property type="match status" value="1"/>
</dbReference>
<evidence type="ECO:0000256" key="4">
    <source>
        <dbReference type="ARBA" id="ARBA00023277"/>
    </source>
</evidence>
<evidence type="ECO:0000256" key="2">
    <source>
        <dbReference type="ARBA" id="ARBA00022651"/>
    </source>
</evidence>
<feature type="chain" id="PRO_5002490344" description="1,4-beta-xylanase" evidence="9">
    <location>
        <begin position="25"/>
        <end position="318"/>
    </location>
</feature>
<dbReference type="InterPro" id="IPR023296">
    <property type="entry name" value="Glyco_hydro_beta-prop_sf"/>
</dbReference>
<evidence type="ECO:0000256" key="5">
    <source>
        <dbReference type="ARBA" id="ARBA00023295"/>
    </source>
</evidence>
<feature type="site" description="Important for catalytic activity, responsible for pKa modulation of the active site Glu and correct orientation of both the proton donor and substrate" evidence="7">
    <location>
        <position position="141"/>
    </location>
</feature>
<reference evidence="10 11" key="1">
    <citation type="submission" date="2013-04" db="EMBL/GenBank/DDBJ databases">
        <title>The Genome Sequence of Parabacteroides gordonii DSM 23371.</title>
        <authorList>
            <consortium name="The Broad Institute Genomics Platform"/>
            <person name="Earl A."/>
            <person name="Ward D."/>
            <person name="Feldgarden M."/>
            <person name="Gevers D."/>
            <person name="Martens E."/>
            <person name="Sakamoto M."/>
            <person name="Benno Y."/>
            <person name="Suzuki N."/>
            <person name="Matsunaga N."/>
            <person name="Koshihara K."/>
            <person name="Seki M."/>
            <person name="Komiya H."/>
            <person name="Walker B."/>
            <person name="Young S."/>
            <person name="Zeng Q."/>
            <person name="Gargeya S."/>
            <person name="Fitzgerald M."/>
            <person name="Haas B."/>
            <person name="Abouelleil A."/>
            <person name="Allen A.W."/>
            <person name="Alvarado L."/>
            <person name="Arachchi H.M."/>
            <person name="Berlin A.M."/>
            <person name="Chapman S.B."/>
            <person name="Gainer-Dewar J."/>
            <person name="Goldberg J."/>
            <person name="Griggs A."/>
            <person name="Gujja S."/>
            <person name="Hansen M."/>
            <person name="Howarth C."/>
            <person name="Imamovic A."/>
            <person name="Ireland A."/>
            <person name="Larimer J."/>
            <person name="McCowan C."/>
            <person name="Murphy C."/>
            <person name="Pearson M."/>
            <person name="Poon T.W."/>
            <person name="Priest M."/>
            <person name="Roberts A."/>
            <person name="Saif S."/>
            <person name="Shea T."/>
            <person name="Sisk P."/>
            <person name="Sykes S."/>
            <person name="Wortman J."/>
            <person name="Nusbaum C."/>
            <person name="Birren B."/>
        </authorList>
    </citation>
    <scope>NUCLEOTIDE SEQUENCE [LARGE SCALE GENOMIC DNA]</scope>
    <source>
        <strain evidence="10 11">MS-1</strain>
    </source>
</reference>
<evidence type="ECO:0000256" key="8">
    <source>
        <dbReference type="RuleBase" id="RU361187"/>
    </source>
</evidence>
<dbReference type="InterPro" id="IPR006710">
    <property type="entry name" value="Glyco_hydro_43"/>
</dbReference>
<protein>
    <recommendedName>
        <fullName evidence="12">1,4-beta-xylanase</fullName>
    </recommendedName>
</protein>
<evidence type="ECO:0000256" key="6">
    <source>
        <dbReference type="PIRSR" id="PIRSR606710-1"/>
    </source>
</evidence>
<dbReference type="GO" id="GO:0045493">
    <property type="term" value="P:xylan catabolic process"/>
    <property type="evidence" value="ECO:0007669"/>
    <property type="project" value="UniProtKB-KW"/>
</dbReference>
<dbReference type="InterPro" id="IPR052176">
    <property type="entry name" value="Glycosyl_Hydrlase_43_Enz"/>
</dbReference>